<dbReference type="SMART" id="SM00490">
    <property type="entry name" value="HELICc"/>
    <property type="match status" value="1"/>
</dbReference>
<protein>
    <submittedName>
        <fullName evidence="3">Helicase conserved C-terminal domain-containing protein</fullName>
    </submittedName>
</protein>
<keyword evidence="3" id="KW-0347">Helicase</keyword>
<reference evidence="2 5" key="2">
    <citation type="submission" date="2017-12" db="EMBL/GenBank/DDBJ databases">
        <title>Pharmacopeia of the Arctic Ocean.</title>
        <authorList>
            <person name="Collins E."/>
            <person name="Ducluzeau A.-L."/>
        </authorList>
    </citation>
    <scope>NUCLEOTIDE SEQUENCE [LARGE SCALE GENOMIC DNA]</scope>
    <source>
        <strain evidence="2 5">DSM 23325</strain>
    </source>
</reference>
<gene>
    <name evidence="2" type="ORF">CXG46_19090</name>
    <name evidence="3" type="ORF">SAMN05192575_101539</name>
</gene>
<organism evidence="3 4">
    <name type="scientific">Nocardioides alpinus</name>
    <dbReference type="NCBI Taxonomy" id="748909"/>
    <lineage>
        <taxon>Bacteria</taxon>
        <taxon>Bacillati</taxon>
        <taxon>Actinomycetota</taxon>
        <taxon>Actinomycetes</taxon>
        <taxon>Propionibacteriales</taxon>
        <taxon>Nocardioidaceae</taxon>
        <taxon>Nocardioides</taxon>
    </lineage>
</organism>
<evidence type="ECO:0000313" key="2">
    <source>
        <dbReference type="EMBL" id="PKH37547.1"/>
    </source>
</evidence>
<dbReference type="InterPro" id="IPR027417">
    <property type="entry name" value="P-loop_NTPase"/>
</dbReference>
<evidence type="ECO:0000313" key="3">
    <source>
        <dbReference type="EMBL" id="SFA81054.1"/>
    </source>
</evidence>
<keyword evidence="3" id="KW-0547">Nucleotide-binding</keyword>
<dbReference type="EMBL" id="PJBV01000035">
    <property type="protein sequence ID" value="PKH37547.1"/>
    <property type="molecule type" value="Genomic_DNA"/>
</dbReference>
<proteinExistence type="predicted"/>
<feature type="domain" description="Helicase C-terminal" evidence="1">
    <location>
        <begin position="836"/>
        <end position="917"/>
    </location>
</feature>
<dbReference type="Proteomes" id="UP000233565">
    <property type="component" value="Unassembled WGS sequence"/>
</dbReference>
<keyword evidence="3" id="KW-0067">ATP-binding</keyword>
<dbReference type="Pfam" id="PF00271">
    <property type="entry name" value="Helicase_C"/>
    <property type="match status" value="1"/>
</dbReference>
<dbReference type="Gene3D" id="3.40.50.300">
    <property type="entry name" value="P-loop containing nucleotide triphosphate hydrolases"/>
    <property type="match status" value="2"/>
</dbReference>
<evidence type="ECO:0000259" key="1">
    <source>
        <dbReference type="SMART" id="SM00490"/>
    </source>
</evidence>
<dbReference type="InterPro" id="IPR001650">
    <property type="entry name" value="Helicase_C-like"/>
</dbReference>
<dbReference type="AlphaFoldDB" id="A0A1I0VXP9"/>
<evidence type="ECO:0000313" key="5">
    <source>
        <dbReference type="Proteomes" id="UP000233565"/>
    </source>
</evidence>
<dbReference type="SUPFAM" id="SSF52540">
    <property type="entry name" value="P-loop containing nucleoside triphosphate hydrolases"/>
    <property type="match status" value="2"/>
</dbReference>
<keyword evidence="3" id="KW-0378">Hydrolase</keyword>
<evidence type="ECO:0000313" key="4">
    <source>
        <dbReference type="Proteomes" id="UP000199113"/>
    </source>
</evidence>
<name>A0A1I0VXP9_9ACTN</name>
<dbReference type="EMBL" id="FOKC01000001">
    <property type="protein sequence ID" value="SFA81054.1"/>
    <property type="molecule type" value="Genomic_DNA"/>
</dbReference>
<reference evidence="3" key="1">
    <citation type="submission" date="2016-10" db="EMBL/GenBank/DDBJ databases">
        <authorList>
            <person name="de Groot N.N."/>
        </authorList>
    </citation>
    <scope>NUCLEOTIDE SEQUENCE [LARGE SCALE GENOMIC DNA]</scope>
    <source>
        <strain evidence="3">CGMCC 1.10697</strain>
    </source>
</reference>
<dbReference type="STRING" id="748909.SAMN05192575_101539"/>
<keyword evidence="5" id="KW-1185">Reference proteome</keyword>
<accession>A0A1I0VXP9</accession>
<dbReference type="Proteomes" id="UP000199113">
    <property type="component" value="Unassembled WGS sequence"/>
</dbReference>
<sequence length="1042" mass="116565">MRARGKLPMDWAERLTNATDGYKRFQLDTVDAVVGAMFDGGQRRFLVADEVGLGKTKTARALVAETVTRLWDDRDVDRIDVVYICSNAQIARQNLQDLDLFSGLGEAPRRADRLTMLPSTLASLGHVNLIALTPGTSFDLGDQAGRVGERAMLWRLLEHTEVGWGDLLYGRKHSVTIFQGGASRARFERELRLLDEFQPPVQVVKALAKSLRRHKLRDQLDRLSDGRRTLEPGQSNKFIGQLRRLLAEVCIHQLSPDLIILDEFQRFTNLIHGVGSEGALARLLLDQPEARVLLLSATPYKMLTTADDDESHFEQFLSTIEFLLGADRASEIGSLRSSLEELRSGILGHRDAGRLGAARDTTERVLGSVMVRTERLAATPDRDGMLDATTDATCAVQKTDVQSFVATDQIAQMLDRVPSMVEYWKSAPYLYNFMDEYAAKKRMRAALPNRPDLRTALVGDHMLAAREIDNYNEVDPRNSRLRWMLQDLDREGAFDVLWVPPALPQTELAGPYAAAGGLTKRLVFSSWSVVPKAVASLLSYEYERRHHRRTTYEASRRNQYRPLTPPALGRNASERFTSMALLLPCMALAKMGDPLNVARSSGRSLPLPLETMRNVVAAEISEKIQPLIARASTTGTSLNIWYAAAQLWLDPEMAHLTVQDWAGDKQQGMDDHWSRLLVSRDAVEDWGPPPDDLVEKLTDIAVAGPAAASLRSLARLRGRFDTEVTDHELRRAAGAVAWALTSFFHAPEALEIVRLSGSRDQDVWERLLIHCAEGGLGSVLDEWLHLVPDQCRLGRAAEAPLKKVVETVQSVLQLKDGRSFGDFYDDMGGEGEADKRELRTHFAMRFGQARGATAEGENPLDVRHAFNSPFRPFVLVSTSVGQEGLDFHHYAHAIVHWNVPGNPVDLEQREGRVHRYKNHAVRKNIGAKFFEDPRVVESNDPWTTLFHLADDGQGGMRPEWIFDGDAKIQRLVPLLPMSQDIGKLQQLVEATSLYRMTIGQPRQAELLEVLSELAPDEQEEIRRAVSIDLSPTSATRRVRATD</sequence>
<dbReference type="GO" id="GO:0004386">
    <property type="term" value="F:helicase activity"/>
    <property type="evidence" value="ECO:0007669"/>
    <property type="project" value="UniProtKB-KW"/>
</dbReference>